<feature type="region of interest" description="Disordered" evidence="1">
    <location>
        <begin position="115"/>
        <end position="153"/>
    </location>
</feature>
<dbReference type="AlphaFoldDB" id="A0A6H0XTD5"/>
<dbReference type="EMBL" id="CP051140">
    <property type="protein sequence ID" value="QIW97877.1"/>
    <property type="molecule type" value="Genomic_DNA"/>
</dbReference>
<feature type="region of interest" description="Disordered" evidence="1">
    <location>
        <begin position="572"/>
        <end position="670"/>
    </location>
</feature>
<feature type="compositionally biased region" description="Low complexity" evidence="1">
    <location>
        <begin position="244"/>
        <end position="260"/>
    </location>
</feature>
<feature type="compositionally biased region" description="Polar residues" evidence="1">
    <location>
        <begin position="654"/>
        <end position="666"/>
    </location>
</feature>
<dbReference type="PANTHER" id="PTHR32428">
    <property type="entry name" value="TARGET OF RAPAMYCIN COMPLEX 2 SUBUNIT BIT61-RELATED"/>
    <property type="match status" value="1"/>
</dbReference>
<feature type="compositionally biased region" description="Basic and acidic residues" evidence="1">
    <location>
        <begin position="577"/>
        <end position="594"/>
    </location>
</feature>
<gene>
    <name evidence="2" type="ORF">AMS68_003395</name>
</gene>
<protein>
    <recommendedName>
        <fullName evidence="4">HbrB-like protein</fullName>
    </recommendedName>
</protein>
<dbReference type="InterPro" id="IPR013745">
    <property type="entry name" value="Bit61/PRR5"/>
</dbReference>
<accession>A0A6H0XTD5</accession>
<dbReference type="GO" id="GO:0031932">
    <property type="term" value="C:TORC2 complex"/>
    <property type="evidence" value="ECO:0007669"/>
    <property type="project" value="TreeGrafter"/>
</dbReference>
<proteinExistence type="predicted"/>
<feature type="compositionally biased region" description="Polar residues" evidence="1">
    <location>
        <begin position="597"/>
        <end position="607"/>
    </location>
</feature>
<feature type="compositionally biased region" description="Polar residues" evidence="1">
    <location>
        <begin position="633"/>
        <end position="642"/>
    </location>
</feature>
<evidence type="ECO:0000313" key="3">
    <source>
        <dbReference type="Proteomes" id="UP000503462"/>
    </source>
</evidence>
<dbReference type="GO" id="GO:0038203">
    <property type="term" value="P:TORC2 signaling"/>
    <property type="evidence" value="ECO:0007669"/>
    <property type="project" value="TreeGrafter"/>
</dbReference>
<feature type="compositionally biased region" description="Pro residues" evidence="1">
    <location>
        <begin position="130"/>
        <end position="140"/>
    </location>
</feature>
<dbReference type="Pfam" id="PF08539">
    <property type="entry name" value="HbrB"/>
    <property type="match status" value="1"/>
</dbReference>
<dbReference type="Proteomes" id="UP000503462">
    <property type="component" value="Chromosome 2"/>
</dbReference>
<sequence>MAAGVFGAPGHRARQHSQGFFEPSLPNTNPTGLTASQIAAQAAMHTISPPPLQGERKRSIQELAQINTSYFNVRKPSDTQSPQVASAGPLGYSNGLIGGSRLAATTAANVAFPHTRSITPSPTGLRPHAVPMPPPPPPQLPSKEAKGKSSKMKLFSKPKTMTLSRDKEVSSPGKGVIGAHVYRSGLANTSSTSLLEPSSATSFYSSANASTSTLVPTPTIEKDKDKHRHNFLSRSKHKLKDDQASLPLSSANSNSLAVNPDRPQPLYSFTPDSPSTTSFAKTMSSFDLRHGGRALREKKKEEKAAAAAAAKFEAASIYANSSYTDKNEPFSFNSTADIAFGPGSATTLTAGHSFPFAESTTPSVSAAAVSNIGSLMGVPGLGPDDVWPLLKARLLNLFSGEPLVRPVEELNILVSSHVERCVRRKLPLVLIEDLRELLITGFSSLAQLIRGAPDDRLVTKLVDIWTNVYGAIVPFLQAVFLPLDLEFKGKGAYMTTAQAQEFWSAMPEGYKSDDRPTSSGSTATMPRLGDELDVRRITLIAFRDTIILPKHEILMTIFSRLSLGSINAAASPNLDGGRSHSRSDPLHPGADRPDTAGSLSPHMSSYNSQSSTLLDASSTSSGGRSMGLAGRSRATSNTSAGSFGTDLPHLSASMPPQLQPMPSTQLPPIDPAKVTDTVAKMLQCLYVLASCQTGDVGQGVVERLTGALKYNWLGRGRTGRDRRGWVGVKSQRVGLVGA</sequence>
<organism evidence="2 3">
    <name type="scientific">Peltaster fructicola</name>
    <dbReference type="NCBI Taxonomy" id="286661"/>
    <lineage>
        <taxon>Eukaryota</taxon>
        <taxon>Fungi</taxon>
        <taxon>Dikarya</taxon>
        <taxon>Ascomycota</taxon>
        <taxon>Pezizomycotina</taxon>
        <taxon>Dothideomycetes</taxon>
        <taxon>Dothideomycetes incertae sedis</taxon>
        <taxon>Peltaster</taxon>
    </lineage>
</organism>
<keyword evidence="3" id="KW-1185">Reference proteome</keyword>
<name>A0A6H0XTD5_9PEZI</name>
<dbReference type="OrthoDB" id="2290221at2759"/>
<evidence type="ECO:0008006" key="4">
    <source>
        <dbReference type="Google" id="ProtNLM"/>
    </source>
</evidence>
<feature type="region of interest" description="Disordered" evidence="1">
    <location>
        <begin position="1"/>
        <end position="28"/>
    </location>
</feature>
<feature type="compositionally biased region" description="Basic residues" evidence="1">
    <location>
        <begin position="225"/>
        <end position="238"/>
    </location>
</feature>
<evidence type="ECO:0000313" key="2">
    <source>
        <dbReference type="EMBL" id="QIW97877.1"/>
    </source>
</evidence>
<reference evidence="2 3" key="1">
    <citation type="journal article" date="2016" name="Sci. Rep.">
        <title>Peltaster fructicola genome reveals evolution from an invasive phytopathogen to an ectophytic parasite.</title>
        <authorList>
            <person name="Xu C."/>
            <person name="Chen H."/>
            <person name="Gleason M.L."/>
            <person name="Xu J.R."/>
            <person name="Liu H."/>
            <person name="Zhang R."/>
            <person name="Sun G."/>
        </authorList>
    </citation>
    <scope>NUCLEOTIDE SEQUENCE [LARGE SCALE GENOMIC DNA]</scope>
    <source>
        <strain evidence="2 3">LNHT1506</strain>
    </source>
</reference>
<dbReference type="PANTHER" id="PTHR32428:SF2">
    <property type="entry name" value="TARGET OF RAPAMYCIN COMPLEX 2 SUBUNIT BIT61-RELATED"/>
    <property type="match status" value="1"/>
</dbReference>
<feature type="compositionally biased region" description="Polar residues" evidence="1">
    <location>
        <begin position="205"/>
        <end position="216"/>
    </location>
</feature>
<feature type="compositionally biased region" description="Low complexity" evidence="1">
    <location>
        <begin position="608"/>
        <end position="621"/>
    </location>
</feature>
<feature type="region of interest" description="Disordered" evidence="1">
    <location>
        <begin position="205"/>
        <end position="261"/>
    </location>
</feature>
<evidence type="ECO:0000256" key="1">
    <source>
        <dbReference type="SAM" id="MobiDB-lite"/>
    </source>
</evidence>